<dbReference type="PANTHER" id="PTHR33514">
    <property type="entry name" value="PROTEIN ABCI12, CHLOROPLASTIC"/>
    <property type="match status" value="1"/>
</dbReference>
<evidence type="ECO:0000313" key="6">
    <source>
        <dbReference type="EMBL" id="UQS87356.1"/>
    </source>
</evidence>
<dbReference type="InterPro" id="IPR003339">
    <property type="entry name" value="ABC/ECF_trnsptr_transmembrane"/>
</dbReference>
<sequence length="275" mass="31636">MSNNLFGYDHGDTWIHRLSGSSKLFFFILVSIIAMVSYDPRFIGLVLVLSMVALQQSHIRWAQIRLVVKLIVVFSLLNLVMIYVFSPENGVAIYGTKHVILGSGFYALTQEQLFYEVNLALKYFVTVPLALIFLITTNPSEFAASLNRLGVSYRISYSVSLALRYIPDVQNDYQEISRAQQARGYEISKKGKLMARLRGAVRIIMPLIFTSIAKIDTISQAMELRRFGRNKKRSWYLQRPVTKNDWFVWIATIIIVLVGIWFFHLDGGRFFNPFK</sequence>
<evidence type="ECO:0000256" key="2">
    <source>
        <dbReference type="ARBA" id="ARBA00022692"/>
    </source>
</evidence>
<dbReference type="KEGG" id="lbe:MOO44_04170"/>
<keyword evidence="4 5" id="KW-0472">Membrane</keyword>
<keyword evidence="3 5" id="KW-1133">Transmembrane helix</keyword>
<dbReference type="AlphaFoldDB" id="A0A976RT43"/>
<feature type="transmembrane region" description="Helical" evidence="5">
    <location>
        <begin position="24"/>
        <end position="54"/>
    </location>
</feature>
<evidence type="ECO:0000313" key="7">
    <source>
        <dbReference type="Proteomes" id="UP000831181"/>
    </source>
</evidence>
<dbReference type="CDD" id="cd16914">
    <property type="entry name" value="EcfT"/>
    <property type="match status" value="1"/>
</dbReference>
<keyword evidence="7" id="KW-1185">Reference proteome</keyword>
<dbReference type="EMBL" id="CP093361">
    <property type="protein sequence ID" value="UQS87356.1"/>
    <property type="molecule type" value="Genomic_DNA"/>
</dbReference>
<comment type="subcellular location">
    <subcellularLocation>
        <location evidence="1">Membrane</location>
        <topology evidence="1">Multi-pass membrane protein</topology>
    </subcellularLocation>
</comment>
<feature type="transmembrane region" description="Helical" evidence="5">
    <location>
        <begin position="246"/>
        <end position="265"/>
    </location>
</feature>
<feature type="transmembrane region" description="Helical" evidence="5">
    <location>
        <begin position="66"/>
        <end position="85"/>
    </location>
</feature>
<reference evidence="6" key="1">
    <citation type="journal article" date="2022" name="Int. J. Syst. Evol. Microbiol.">
        <title>Apilactobacillus apisilvae sp. nov., Nicolia spurrieriana gen. nov. sp. nov., Bombilactobacillus folatiphilus sp. nov. and Bombilactobacillus thymidiniphilus sp. nov., four new lactic acid bacterial isolates from stingless bees Tetragonula carbonaria and Austroplebeia australis.</title>
        <authorList>
            <person name="Oliphant S.A."/>
            <person name="Watson-Haigh N.S."/>
            <person name="Sumby K.M."/>
            <person name="Gardner J."/>
            <person name="Groom S."/>
            <person name="Jiranek V."/>
        </authorList>
    </citation>
    <scope>NUCLEOTIDE SEQUENCE</scope>
    <source>
        <strain evidence="6">SGEP1_A5</strain>
    </source>
</reference>
<evidence type="ECO:0000256" key="1">
    <source>
        <dbReference type="ARBA" id="ARBA00004141"/>
    </source>
</evidence>
<dbReference type="Proteomes" id="UP000831181">
    <property type="component" value="Chromosome"/>
</dbReference>
<evidence type="ECO:0000256" key="4">
    <source>
        <dbReference type="ARBA" id="ARBA00023136"/>
    </source>
</evidence>
<dbReference type="PANTHER" id="PTHR33514:SF1">
    <property type="entry name" value="ABC TRANSPORTER PERMEASE"/>
    <property type="match status" value="1"/>
</dbReference>
<accession>A0A976RT43</accession>
<gene>
    <name evidence="6" type="ORF">MOO44_04170</name>
</gene>
<protein>
    <submittedName>
        <fullName evidence="6">Energy-coupling factor transporter transmembrane protein EcfT</fullName>
    </submittedName>
</protein>
<dbReference type="GO" id="GO:0005886">
    <property type="term" value="C:plasma membrane"/>
    <property type="evidence" value="ECO:0007669"/>
    <property type="project" value="UniProtKB-ARBA"/>
</dbReference>
<proteinExistence type="predicted"/>
<organism evidence="6 7">
    <name type="scientific">Nicoliella spurrieriana</name>
    <dbReference type="NCBI Taxonomy" id="2925830"/>
    <lineage>
        <taxon>Bacteria</taxon>
        <taxon>Bacillati</taxon>
        <taxon>Bacillota</taxon>
        <taxon>Bacilli</taxon>
        <taxon>Lactobacillales</taxon>
        <taxon>Lactobacillaceae</taxon>
        <taxon>Nicoliella</taxon>
    </lineage>
</organism>
<evidence type="ECO:0000256" key="3">
    <source>
        <dbReference type="ARBA" id="ARBA00022989"/>
    </source>
</evidence>
<dbReference type="Pfam" id="PF02361">
    <property type="entry name" value="CbiQ"/>
    <property type="match status" value="1"/>
</dbReference>
<keyword evidence="2 5" id="KW-0812">Transmembrane</keyword>
<feature type="transmembrane region" description="Helical" evidence="5">
    <location>
        <begin position="120"/>
        <end position="137"/>
    </location>
</feature>
<dbReference type="RefSeq" id="WP_260117162.1">
    <property type="nucleotide sequence ID" value="NZ_CP093361.1"/>
</dbReference>
<evidence type="ECO:0000256" key="5">
    <source>
        <dbReference type="SAM" id="Phobius"/>
    </source>
</evidence>
<name>A0A976RT43_9LACO</name>